<keyword evidence="3" id="KW-1185">Reference proteome</keyword>
<dbReference type="AlphaFoldDB" id="A0A419TB07"/>
<dbReference type="Gene3D" id="3.30.450.40">
    <property type="match status" value="1"/>
</dbReference>
<dbReference type="InterPro" id="IPR029016">
    <property type="entry name" value="GAF-like_dom_sf"/>
</dbReference>
<reference evidence="2 3" key="1">
    <citation type="submission" date="2016-08" db="EMBL/GenBank/DDBJ databases">
        <title>Novel Firmicutes and Novel Genomes.</title>
        <authorList>
            <person name="Poppleton D.I."/>
            <person name="Gribaldo S."/>
        </authorList>
    </citation>
    <scope>NUCLEOTIDE SEQUENCE [LARGE SCALE GENOMIC DNA]</scope>
    <source>
        <strain evidence="2 3">CTT3</strain>
    </source>
</reference>
<feature type="domain" description="GAF" evidence="1">
    <location>
        <begin position="2"/>
        <end position="134"/>
    </location>
</feature>
<comment type="caution">
    <text evidence="2">The sequence shown here is derived from an EMBL/GenBank/DDBJ whole genome shotgun (WGS) entry which is preliminary data.</text>
</comment>
<sequence length="144" mass="16984">MLEIFNKLCDEISQVIEIDEIALLKIQDGYIIPVIKKNTEFLSADEWFDFHEEYESKVENDKFIKRTLEEKKVSVIKDTSNLEEVPIEWKVLGIASIYFFPVIKDDKVVSIVDIAYIKKPYKMTDEQIEKLKEIISKYSNELEI</sequence>
<dbReference type="Pfam" id="PF01590">
    <property type="entry name" value="GAF"/>
    <property type="match status" value="1"/>
</dbReference>
<dbReference type="SUPFAM" id="SSF55781">
    <property type="entry name" value="GAF domain-like"/>
    <property type="match status" value="1"/>
</dbReference>
<accession>A0A419TB07</accession>
<protein>
    <recommendedName>
        <fullName evidence="1">GAF domain-containing protein</fullName>
    </recommendedName>
</protein>
<dbReference type="OrthoDB" id="2607391at2"/>
<dbReference type="Proteomes" id="UP000284177">
    <property type="component" value="Unassembled WGS sequence"/>
</dbReference>
<dbReference type="EMBL" id="MCIB01000001">
    <property type="protein sequence ID" value="RKD34669.1"/>
    <property type="molecule type" value="Genomic_DNA"/>
</dbReference>
<dbReference type="RefSeq" id="WP_120166804.1">
    <property type="nucleotide sequence ID" value="NZ_MCIB01000001.1"/>
</dbReference>
<evidence type="ECO:0000313" key="3">
    <source>
        <dbReference type="Proteomes" id="UP000284177"/>
    </source>
</evidence>
<evidence type="ECO:0000259" key="1">
    <source>
        <dbReference type="Pfam" id="PF01590"/>
    </source>
</evidence>
<proteinExistence type="predicted"/>
<organism evidence="2 3">
    <name type="scientific">Thermohalobacter berrensis</name>
    <dbReference type="NCBI Taxonomy" id="99594"/>
    <lineage>
        <taxon>Bacteria</taxon>
        <taxon>Bacillati</taxon>
        <taxon>Bacillota</taxon>
        <taxon>Tissierellia</taxon>
        <taxon>Tissierellales</taxon>
        <taxon>Thermohalobacteraceae</taxon>
        <taxon>Thermohalobacter</taxon>
    </lineage>
</organism>
<dbReference type="InterPro" id="IPR003018">
    <property type="entry name" value="GAF"/>
</dbReference>
<gene>
    <name evidence="2" type="ORF">BET03_02250</name>
</gene>
<evidence type="ECO:0000313" key="2">
    <source>
        <dbReference type="EMBL" id="RKD34669.1"/>
    </source>
</evidence>
<name>A0A419TB07_9FIRM</name>